<dbReference type="InterPro" id="IPR029041">
    <property type="entry name" value="FAD-linked_oxidoreductase-like"/>
</dbReference>
<protein>
    <recommendedName>
        <fullName evidence="9">Hcy-binding domain-containing protein</fullName>
    </recommendedName>
</protein>
<keyword evidence="8" id="KW-0862">Zinc</keyword>
<evidence type="ECO:0000256" key="1">
    <source>
        <dbReference type="ARBA" id="ARBA00001974"/>
    </source>
</evidence>
<keyword evidence="4" id="KW-0285">Flavoprotein</keyword>
<evidence type="ECO:0000256" key="5">
    <source>
        <dbReference type="ARBA" id="ARBA00022679"/>
    </source>
</evidence>
<evidence type="ECO:0000313" key="10">
    <source>
        <dbReference type="EMBL" id="VIP03346.1"/>
    </source>
</evidence>
<keyword evidence="3 8" id="KW-0489">Methyltransferase</keyword>
<dbReference type="Pfam" id="PF02574">
    <property type="entry name" value="S-methyl_trans"/>
    <property type="match status" value="1"/>
</dbReference>
<name>A0A6C2YPG1_9BACT</name>
<dbReference type="NCBIfam" id="NF006396">
    <property type="entry name" value="PRK08645.1"/>
    <property type="match status" value="1"/>
</dbReference>
<dbReference type="PANTHER" id="PTHR45833">
    <property type="entry name" value="METHIONINE SYNTHASE"/>
    <property type="match status" value="1"/>
</dbReference>
<dbReference type="Proteomes" id="UP000464378">
    <property type="component" value="Chromosome"/>
</dbReference>
<keyword evidence="7" id="KW-0560">Oxidoreductase</keyword>
<dbReference type="UniPathway" id="UPA00193"/>
<evidence type="ECO:0000256" key="3">
    <source>
        <dbReference type="ARBA" id="ARBA00022603"/>
    </source>
</evidence>
<feature type="domain" description="Hcy-binding" evidence="9">
    <location>
        <begin position="5"/>
        <end position="292"/>
    </location>
</feature>
<keyword evidence="11" id="KW-1185">Reference proteome</keyword>
<dbReference type="InterPro" id="IPR003726">
    <property type="entry name" value="HCY_dom"/>
</dbReference>
<feature type="binding site" evidence="8">
    <location>
        <position position="278"/>
    </location>
    <ligand>
        <name>Zn(2+)</name>
        <dbReference type="ChEBI" id="CHEBI:29105"/>
    </ligand>
</feature>
<comment type="pathway">
    <text evidence="2">One-carbon metabolism; tetrahydrofolate interconversion.</text>
</comment>
<evidence type="ECO:0000256" key="4">
    <source>
        <dbReference type="ARBA" id="ARBA00022630"/>
    </source>
</evidence>
<dbReference type="Gene3D" id="3.20.20.220">
    <property type="match status" value="1"/>
</dbReference>
<dbReference type="SUPFAM" id="SSF51730">
    <property type="entry name" value="FAD-linked oxidoreductase"/>
    <property type="match status" value="1"/>
</dbReference>
<feature type="binding site" evidence="8">
    <location>
        <position position="212"/>
    </location>
    <ligand>
        <name>Zn(2+)</name>
        <dbReference type="ChEBI" id="CHEBI:29105"/>
    </ligand>
</feature>
<dbReference type="InterPro" id="IPR036589">
    <property type="entry name" value="HCY_dom_sf"/>
</dbReference>
<dbReference type="PROSITE" id="PS50970">
    <property type="entry name" value="HCY"/>
    <property type="match status" value="1"/>
</dbReference>
<dbReference type="CDD" id="cd00537">
    <property type="entry name" value="MTHFR"/>
    <property type="match status" value="1"/>
</dbReference>
<gene>
    <name evidence="10" type="ORF">GMBLW1_06140</name>
</gene>
<sequence>MNARGSEFLARLREEVLIGDGAIGTLLSDSEHRPDLRPERLNLLQPQLIREIHSAYVNAGAQLLETNTFGANRTKLGSLNHPQEVAEINSVAAELAKSAAGDQAYVAGAVGPLRMTLTPDQTVPHTDDEIREFFREPIVALANGGVDLLLLETFSDLRQLLLAIEVAKTVTDLPVIAQMTFQEHGHTLTGVTVAQAMDSLVQAGADVIGSNCGRGVRCVISAVETMARSGDCLISAFPNAGMPQFVDGRYRFAAPLPYMVDSAERMVQAGVNLVGGCCGTTPDTIRRMAERLRSRKPSVRVRIEAAVPPAVVPAEPKGPIPAPPPAGSLLHQLDTADRYYGLPVEKRPGRRPMVVVELDPPRGLNFGPIIKRAQQLRDMGVDAITVADNPVATLHMGNLGFSEIVQREADIPVILHMACRDSNKLGIQSKLLEAHVRGMRTILALTGDPSKVGDTPGATSVYDLNSFDLIELIAKFNRGVNDSELSIAGRTEYTIGVAFDPNGRNLKAVVDKLRRKVERGAHFAMTQPMYDVVRYHEMIAATQEFKTPIFVGIMPLLSERNAEYLHNEVPGIKLTDDARSRMKGFSGKEGRKMGNRIAMELIDQMFPTADAFYLIPPQKFTEMAVELMAHIQSKIPAPEASGVSGA</sequence>
<comment type="cofactor">
    <cofactor evidence="1">
        <name>FAD</name>
        <dbReference type="ChEBI" id="CHEBI:57692"/>
    </cofactor>
</comment>
<dbReference type="EMBL" id="LR593887">
    <property type="protein sequence ID" value="VTS04064.1"/>
    <property type="molecule type" value="Genomic_DNA"/>
</dbReference>
<reference evidence="10" key="1">
    <citation type="submission" date="2019-04" db="EMBL/GenBank/DDBJ databases">
        <authorList>
            <consortium name="Science for Life Laboratories"/>
        </authorList>
    </citation>
    <scope>NUCLEOTIDE SEQUENCE</scope>
    <source>
        <strain evidence="10">MBLW1</strain>
    </source>
</reference>
<evidence type="ECO:0000256" key="8">
    <source>
        <dbReference type="PROSITE-ProRule" id="PRU00333"/>
    </source>
</evidence>
<dbReference type="SUPFAM" id="SSF82282">
    <property type="entry name" value="Homocysteine S-methyltransferase"/>
    <property type="match status" value="1"/>
</dbReference>
<organism evidence="10">
    <name type="scientific">Tuwongella immobilis</name>
    <dbReference type="NCBI Taxonomy" id="692036"/>
    <lineage>
        <taxon>Bacteria</taxon>
        <taxon>Pseudomonadati</taxon>
        <taxon>Planctomycetota</taxon>
        <taxon>Planctomycetia</taxon>
        <taxon>Gemmatales</taxon>
        <taxon>Gemmataceae</taxon>
        <taxon>Tuwongella</taxon>
    </lineage>
</organism>
<evidence type="ECO:0000256" key="6">
    <source>
        <dbReference type="ARBA" id="ARBA00022827"/>
    </source>
</evidence>
<dbReference type="PANTHER" id="PTHR45833:SF2">
    <property type="entry name" value="BIFUNCTIONAL HOMOCYSTEINE S-METHYLTRANSFERASE_5,10-METHYLENETETRAHYDROFOLATE REDUCTASE"/>
    <property type="match status" value="1"/>
</dbReference>
<dbReference type="InterPro" id="IPR050554">
    <property type="entry name" value="Met_Synthase/Corrinoid"/>
</dbReference>
<dbReference type="InterPro" id="IPR003171">
    <property type="entry name" value="Mehydrof_redctse-like"/>
</dbReference>
<dbReference type="KEGG" id="tim:GMBLW1_06140"/>
<keyword evidence="5 8" id="KW-0808">Transferase</keyword>
<proteinExistence type="predicted"/>
<evidence type="ECO:0000259" key="9">
    <source>
        <dbReference type="PROSITE" id="PS50970"/>
    </source>
</evidence>
<dbReference type="GO" id="GO:0046872">
    <property type="term" value="F:metal ion binding"/>
    <property type="evidence" value="ECO:0007669"/>
    <property type="project" value="UniProtKB-KW"/>
</dbReference>
<dbReference type="Gene3D" id="3.20.20.330">
    <property type="entry name" value="Homocysteine-binding-like domain"/>
    <property type="match status" value="1"/>
</dbReference>
<dbReference type="InParanoid" id="A0A6C2YPG1"/>
<dbReference type="GO" id="GO:0035999">
    <property type="term" value="P:tetrahydrofolate interconversion"/>
    <property type="evidence" value="ECO:0007669"/>
    <property type="project" value="UniProtKB-UniPathway"/>
</dbReference>
<dbReference type="GO" id="GO:0005829">
    <property type="term" value="C:cytosol"/>
    <property type="evidence" value="ECO:0007669"/>
    <property type="project" value="TreeGrafter"/>
</dbReference>
<dbReference type="Pfam" id="PF02219">
    <property type="entry name" value="MTHFR"/>
    <property type="match status" value="1"/>
</dbReference>
<evidence type="ECO:0000313" key="11">
    <source>
        <dbReference type="Proteomes" id="UP000464378"/>
    </source>
</evidence>
<dbReference type="GO" id="GO:0008705">
    <property type="term" value="F:methionine synthase activity"/>
    <property type="evidence" value="ECO:0007669"/>
    <property type="project" value="TreeGrafter"/>
</dbReference>
<dbReference type="AlphaFoldDB" id="A0A6C2YPG1"/>
<keyword evidence="6" id="KW-0274">FAD</keyword>
<feature type="binding site" evidence="8">
    <location>
        <position position="277"/>
    </location>
    <ligand>
        <name>Zn(2+)</name>
        <dbReference type="ChEBI" id="CHEBI:29105"/>
    </ligand>
</feature>
<comment type="cofactor">
    <cofactor evidence="8">
        <name>Zn(2+)</name>
        <dbReference type="ChEBI" id="CHEBI:29105"/>
    </cofactor>
</comment>
<dbReference type="GO" id="GO:0004489">
    <property type="term" value="F:methylenetetrahydrofolate reductase [NAD(P)H] activity"/>
    <property type="evidence" value="ECO:0007669"/>
    <property type="project" value="InterPro"/>
</dbReference>
<dbReference type="EMBL" id="LR586016">
    <property type="protein sequence ID" value="VIP03346.1"/>
    <property type="molecule type" value="Genomic_DNA"/>
</dbReference>
<keyword evidence="8" id="KW-0479">Metal-binding</keyword>
<accession>A0A6C2YPG1</accession>
<dbReference type="RefSeq" id="WP_162658426.1">
    <property type="nucleotide sequence ID" value="NZ_LR593887.1"/>
</dbReference>
<evidence type="ECO:0000256" key="7">
    <source>
        <dbReference type="ARBA" id="ARBA00023002"/>
    </source>
</evidence>
<dbReference type="GO" id="GO:0032259">
    <property type="term" value="P:methylation"/>
    <property type="evidence" value="ECO:0007669"/>
    <property type="project" value="UniProtKB-KW"/>
</dbReference>
<evidence type="ECO:0000256" key="2">
    <source>
        <dbReference type="ARBA" id="ARBA00004777"/>
    </source>
</evidence>